<accession>A0A1M7L6C4</accession>
<dbReference type="PANTHER" id="PTHR30572">
    <property type="entry name" value="MEMBRANE COMPONENT OF TRANSPORTER-RELATED"/>
    <property type="match status" value="1"/>
</dbReference>
<keyword evidence="4 7" id="KW-1133">Transmembrane helix</keyword>
<feature type="domain" description="ABC3 transporter permease C-terminal" evidence="8">
    <location>
        <begin position="272"/>
        <end position="384"/>
    </location>
</feature>
<evidence type="ECO:0000259" key="9">
    <source>
        <dbReference type="Pfam" id="PF12704"/>
    </source>
</evidence>
<dbReference type="Proteomes" id="UP000184375">
    <property type="component" value="Unassembled WGS sequence"/>
</dbReference>
<comment type="subcellular location">
    <subcellularLocation>
        <location evidence="1">Cell membrane</location>
        <topology evidence="1">Multi-pass membrane protein</topology>
    </subcellularLocation>
</comment>
<reference evidence="11" key="1">
    <citation type="submission" date="2016-11" db="EMBL/GenBank/DDBJ databases">
        <authorList>
            <person name="Varghese N."/>
            <person name="Submissions S."/>
        </authorList>
    </citation>
    <scope>NUCLEOTIDE SEQUENCE [LARGE SCALE GENOMIC DNA]</scope>
    <source>
        <strain evidence="11">DSM 18802</strain>
    </source>
</reference>
<keyword evidence="3 7" id="KW-0812">Transmembrane</keyword>
<evidence type="ECO:0000256" key="1">
    <source>
        <dbReference type="ARBA" id="ARBA00004651"/>
    </source>
</evidence>
<evidence type="ECO:0000259" key="8">
    <source>
        <dbReference type="Pfam" id="PF02687"/>
    </source>
</evidence>
<evidence type="ECO:0000313" key="11">
    <source>
        <dbReference type="Proteomes" id="UP000184375"/>
    </source>
</evidence>
<dbReference type="EMBL" id="FRCR01000010">
    <property type="protein sequence ID" value="SHM72897.1"/>
    <property type="molecule type" value="Genomic_DNA"/>
</dbReference>
<feature type="domain" description="MacB-like periplasmic core" evidence="9">
    <location>
        <begin position="21"/>
        <end position="229"/>
    </location>
</feature>
<evidence type="ECO:0000256" key="2">
    <source>
        <dbReference type="ARBA" id="ARBA00022475"/>
    </source>
</evidence>
<dbReference type="PANTHER" id="PTHR30572:SF4">
    <property type="entry name" value="ABC TRANSPORTER PERMEASE YTRF"/>
    <property type="match status" value="1"/>
</dbReference>
<keyword evidence="5 7" id="KW-0472">Membrane</keyword>
<keyword evidence="2" id="KW-1003">Cell membrane</keyword>
<organism evidence="10 11">
    <name type="scientific">Caldanaerovirga acetigignens</name>
    <dbReference type="NCBI Taxonomy" id="447595"/>
    <lineage>
        <taxon>Bacteria</taxon>
        <taxon>Bacillati</taxon>
        <taxon>Bacillota</taxon>
        <taxon>Clostridia</taxon>
        <taxon>Thermosediminibacterales</taxon>
        <taxon>Thermosediminibacteraceae</taxon>
        <taxon>Caldanaerovirga</taxon>
    </lineage>
</organism>
<gene>
    <name evidence="10" type="ORF">SAMN05660826_01797</name>
</gene>
<feature type="transmembrane region" description="Helical" evidence="7">
    <location>
        <begin position="356"/>
        <end position="374"/>
    </location>
</feature>
<dbReference type="GO" id="GO:0005886">
    <property type="term" value="C:plasma membrane"/>
    <property type="evidence" value="ECO:0007669"/>
    <property type="project" value="UniProtKB-SubCell"/>
</dbReference>
<dbReference type="InterPro" id="IPR050250">
    <property type="entry name" value="Macrolide_Exporter_MacB"/>
</dbReference>
<evidence type="ECO:0000256" key="4">
    <source>
        <dbReference type="ARBA" id="ARBA00022989"/>
    </source>
</evidence>
<feature type="transmembrane region" description="Helical" evidence="7">
    <location>
        <begin position="312"/>
        <end position="336"/>
    </location>
</feature>
<comment type="similarity">
    <text evidence="6">Belongs to the ABC-4 integral membrane protein family.</text>
</comment>
<dbReference type="STRING" id="447595.SAMN05660826_01797"/>
<name>A0A1M7L6C4_9FIRM</name>
<evidence type="ECO:0000256" key="5">
    <source>
        <dbReference type="ARBA" id="ARBA00023136"/>
    </source>
</evidence>
<evidence type="ECO:0000256" key="7">
    <source>
        <dbReference type="SAM" id="Phobius"/>
    </source>
</evidence>
<feature type="transmembrane region" description="Helical" evidence="7">
    <location>
        <begin position="267"/>
        <end position="292"/>
    </location>
</feature>
<dbReference type="GO" id="GO:0022857">
    <property type="term" value="F:transmembrane transporter activity"/>
    <property type="evidence" value="ECO:0007669"/>
    <property type="project" value="TreeGrafter"/>
</dbReference>
<feature type="transmembrane region" description="Helical" evidence="7">
    <location>
        <begin position="21"/>
        <end position="41"/>
    </location>
</feature>
<evidence type="ECO:0000313" key="10">
    <source>
        <dbReference type="EMBL" id="SHM72897.1"/>
    </source>
</evidence>
<proteinExistence type="inferred from homology"/>
<dbReference type="OrthoDB" id="9770036at2"/>
<sequence>MSFFAHTAMALRSISRKKMRSLLTMLGVIIGVASVITLVAITQGTASRIEESIKSLGANLIGINITGRGPEGSLSYDEFEKLASNNPYITAAAPVSSTRLKAIYKGEDLDVNLIGTTAEYPEVRNLTVARGRFFTKSEVDERRSVAVIGNAVAEELFPGENPLGKELRVKNRIFEIIGVLASQGSTVSGSEDEVIYVPITVSRTLTGSSGIRQVFMQAKSAETVQLAINHATAELLKKFKNDEDSFRIFDQTQMLATVQETTGAMSAMLGGIAAISLLVGGIGIMNIMLVSVTERTREIGIRKALGATRSDIMTQFLIESIILSGSGGAIGVLTGFAAASVLSRTLNVSVKFSPPFILIAFSFSLIVGVFFGLYPASRASALNPVEALRYE</sequence>
<dbReference type="Pfam" id="PF02687">
    <property type="entry name" value="FtsX"/>
    <property type="match status" value="1"/>
</dbReference>
<protein>
    <submittedName>
        <fullName evidence="10">Putative ABC transport system permease protein</fullName>
    </submittedName>
</protein>
<dbReference type="InterPro" id="IPR003838">
    <property type="entry name" value="ABC3_permease_C"/>
</dbReference>
<evidence type="ECO:0000256" key="3">
    <source>
        <dbReference type="ARBA" id="ARBA00022692"/>
    </source>
</evidence>
<evidence type="ECO:0000256" key="6">
    <source>
        <dbReference type="ARBA" id="ARBA00038076"/>
    </source>
</evidence>
<dbReference type="RefSeq" id="WP_073257662.1">
    <property type="nucleotide sequence ID" value="NZ_FRCR01000010.1"/>
</dbReference>
<dbReference type="InterPro" id="IPR025857">
    <property type="entry name" value="MacB_PCD"/>
</dbReference>
<dbReference type="Pfam" id="PF12704">
    <property type="entry name" value="MacB_PCD"/>
    <property type="match status" value="1"/>
</dbReference>
<keyword evidence="11" id="KW-1185">Reference proteome</keyword>
<dbReference type="AlphaFoldDB" id="A0A1M7L6C4"/>